<keyword evidence="2 4" id="KW-0479">Metal-binding</keyword>
<keyword evidence="3 4" id="KW-0408">Iron</keyword>
<protein>
    <submittedName>
        <fullName evidence="8">Cytochrome c, mono-and diheme variants</fullName>
    </submittedName>
</protein>
<evidence type="ECO:0000256" key="2">
    <source>
        <dbReference type="ARBA" id="ARBA00022723"/>
    </source>
</evidence>
<feature type="compositionally biased region" description="Polar residues" evidence="5">
    <location>
        <begin position="21"/>
        <end position="48"/>
    </location>
</feature>
<dbReference type="PANTHER" id="PTHR35008">
    <property type="entry name" value="BLL4482 PROTEIN-RELATED"/>
    <property type="match status" value="1"/>
</dbReference>
<feature type="signal peptide" evidence="6">
    <location>
        <begin position="1"/>
        <end position="17"/>
    </location>
</feature>
<dbReference type="Proteomes" id="UP000198964">
    <property type="component" value="Unassembled WGS sequence"/>
</dbReference>
<feature type="chain" id="PRO_5011560751" evidence="6">
    <location>
        <begin position="18"/>
        <end position="154"/>
    </location>
</feature>
<dbReference type="STRING" id="655355.SAMN05216283_108171"/>
<evidence type="ECO:0000256" key="1">
    <source>
        <dbReference type="ARBA" id="ARBA00022617"/>
    </source>
</evidence>
<gene>
    <name evidence="8" type="ORF">SAMN05216283_108171</name>
</gene>
<organism evidence="8 9">
    <name type="scientific">Sunxiuqinia elliptica</name>
    <dbReference type="NCBI Taxonomy" id="655355"/>
    <lineage>
        <taxon>Bacteria</taxon>
        <taxon>Pseudomonadati</taxon>
        <taxon>Bacteroidota</taxon>
        <taxon>Bacteroidia</taxon>
        <taxon>Marinilabiliales</taxon>
        <taxon>Prolixibacteraceae</taxon>
        <taxon>Sunxiuqinia</taxon>
    </lineage>
</organism>
<reference evidence="8 9" key="1">
    <citation type="submission" date="2016-10" db="EMBL/GenBank/DDBJ databases">
        <authorList>
            <person name="de Groot N.N."/>
        </authorList>
    </citation>
    <scope>NUCLEOTIDE SEQUENCE [LARGE SCALE GENOMIC DNA]</scope>
    <source>
        <strain evidence="8 9">CGMCC 1.9156</strain>
    </source>
</reference>
<dbReference type="PANTHER" id="PTHR35008:SF8">
    <property type="entry name" value="ALCOHOL DEHYDROGENASE CYTOCHROME C SUBUNIT"/>
    <property type="match status" value="1"/>
</dbReference>
<dbReference type="GO" id="GO:0009055">
    <property type="term" value="F:electron transfer activity"/>
    <property type="evidence" value="ECO:0007669"/>
    <property type="project" value="InterPro"/>
</dbReference>
<evidence type="ECO:0000256" key="6">
    <source>
        <dbReference type="SAM" id="SignalP"/>
    </source>
</evidence>
<dbReference type="InterPro" id="IPR009056">
    <property type="entry name" value="Cyt_c-like_dom"/>
</dbReference>
<proteinExistence type="predicted"/>
<dbReference type="SUPFAM" id="SSF46626">
    <property type="entry name" value="Cytochrome c"/>
    <property type="match status" value="1"/>
</dbReference>
<dbReference type="AlphaFoldDB" id="A0A1I2JG29"/>
<evidence type="ECO:0000256" key="4">
    <source>
        <dbReference type="PROSITE-ProRule" id="PRU00433"/>
    </source>
</evidence>
<dbReference type="GO" id="GO:0046872">
    <property type="term" value="F:metal ion binding"/>
    <property type="evidence" value="ECO:0007669"/>
    <property type="project" value="UniProtKB-KW"/>
</dbReference>
<evidence type="ECO:0000313" key="8">
    <source>
        <dbReference type="EMBL" id="SFF53048.1"/>
    </source>
</evidence>
<dbReference type="EMBL" id="FONW01000008">
    <property type="protein sequence ID" value="SFF53048.1"/>
    <property type="molecule type" value="Genomic_DNA"/>
</dbReference>
<keyword evidence="1 4" id="KW-0349">Heme</keyword>
<dbReference type="RefSeq" id="WP_093920679.1">
    <property type="nucleotide sequence ID" value="NZ_FONW01000008.1"/>
</dbReference>
<evidence type="ECO:0000256" key="3">
    <source>
        <dbReference type="ARBA" id="ARBA00023004"/>
    </source>
</evidence>
<dbReference type="InterPro" id="IPR051459">
    <property type="entry name" value="Cytochrome_c-type_DH"/>
</dbReference>
<evidence type="ECO:0000256" key="5">
    <source>
        <dbReference type="SAM" id="MobiDB-lite"/>
    </source>
</evidence>
<dbReference type="PROSITE" id="PS51007">
    <property type="entry name" value="CYTC"/>
    <property type="match status" value="1"/>
</dbReference>
<dbReference type="Pfam" id="PF00034">
    <property type="entry name" value="Cytochrom_C"/>
    <property type="match status" value="1"/>
</dbReference>
<keyword evidence="6" id="KW-0732">Signal</keyword>
<feature type="domain" description="Cytochrome c" evidence="7">
    <location>
        <begin position="49"/>
        <end position="137"/>
    </location>
</feature>
<feature type="region of interest" description="Disordered" evidence="5">
    <location>
        <begin position="21"/>
        <end position="51"/>
    </location>
</feature>
<name>A0A1I2JG29_9BACT</name>
<sequence length="154" mass="16715">MKQTTIYLSLVASLFFAACSGNSSSEQENKPIVSQKQMEASEQASAGSQVAHPGKAVYDKYCLVCHQADGSGVPGMYPPLTPNEWIADKDKMIHVALNGQSGEIEVNGETYNNLMPPHDYLSDQELADVISYVRSNFGNDLEAVTKEEVAAARK</sequence>
<dbReference type="GO" id="GO:0020037">
    <property type="term" value="F:heme binding"/>
    <property type="evidence" value="ECO:0007669"/>
    <property type="project" value="InterPro"/>
</dbReference>
<evidence type="ECO:0000259" key="7">
    <source>
        <dbReference type="PROSITE" id="PS51007"/>
    </source>
</evidence>
<dbReference type="InterPro" id="IPR036909">
    <property type="entry name" value="Cyt_c-like_dom_sf"/>
</dbReference>
<dbReference type="Gene3D" id="1.10.760.10">
    <property type="entry name" value="Cytochrome c-like domain"/>
    <property type="match status" value="1"/>
</dbReference>
<evidence type="ECO:0000313" key="9">
    <source>
        <dbReference type="Proteomes" id="UP000198964"/>
    </source>
</evidence>
<dbReference type="PROSITE" id="PS51257">
    <property type="entry name" value="PROKAR_LIPOPROTEIN"/>
    <property type="match status" value="1"/>
</dbReference>
<keyword evidence="9" id="KW-1185">Reference proteome</keyword>
<accession>A0A1I2JG29</accession>